<dbReference type="OrthoDB" id="5195026at2"/>
<keyword evidence="1" id="KW-0238">DNA-binding</keyword>
<dbReference type="GO" id="GO:0003677">
    <property type="term" value="F:DNA binding"/>
    <property type="evidence" value="ECO:0007669"/>
    <property type="project" value="UniProtKB-KW"/>
</dbReference>
<dbReference type="KEGG" id="saca:FFV09_15985"/>
<dbReference type="EMBL" id="CP041217">
    <property type="protein sequence ID" value="QDH23805.1"/>
    <property type="molecule type" value="Genomic_DNA"/>
</dbReference>
<proteinExistence type="predicted"/>
<dbReference type="PANTHER" id="PTHR33164">
    <property type="entry name" value="TRANSCRIPTIONAL REGULATOR, MARR FAMILY"/>
    <property type="match status" value="1"/>
</dbReference>
<accession>A0A4Y6V669</accession>
<gene>
    <name evidence="3" type="ORF">FFV09_15985</name>
</gene>
<dbReference type="SMART" id="SM00347">
    <property type="entry name" value="HTH_MARR"/>
    <property type="match status" value="1"/>
</dbReference>
<evidence type="ECO:0000313" key="4">
    <source>
        <dbReference type="Proteomes" id="UP000316968"/>
    </source>
</evidence>
<dbReference type="SUPFAM" id="SSF46785">
    <property type="entry name" value="Winged helix' DNA-binding domain"/>
    <property type="match status" value="1"/>
</dbReference>
<dbReference type="GO" id="GO:0003700">
    <property type="term" value="F:DNA-binding transcription factor activity"/>
    <property type="evidence" value="ECO:0007669"/>
    <property type="project" value="InterPro"/>
</dbReference>
<dbReference type="Gene3D" id="1.10.10.10">
    <property type="entry name" value="Winged helix-like DNA-binding domain superfamily/Winged helix DNA-binding domain"/>
    <property type="match status" value="1"/>
</dbReference>
<name>A0A4Y6V669_SACBS</name>
<keyword evidence="4" id="KW-1185">Reference proteome</keyword>
<organism evidence="3 4">
    <name type="scientific">Saccharibacillus brassicae</name>
    <dbReference type="NCBI Taxonomy" id="2583377"/>
    <lineage>
        <taxon>Bacteria</taxon>
        <taxon>Bacillati</taxon>
        <taxon>Bacillota</taxon>
        <taxon>Bacilli</taxon>
        <taxon>Bacillales</taxon>
        <taxon>Paenibacillaceae</taxon>
        <taxon>Saccharibacillus</taxon>
    </lineage>
</organism>
<dbReference type="InterPro" id="IPR036388">
    <property type="entry name" value="WH-like_DNA-bd_sf"/>
</dbReference>
<dbReference type="AlphaFoldDB" id="A0A4Y6V669"/>
<dbReference type="InterPro" id="IPR000835">
    <property type="entry name" value="HTH_MarR-typ"/>
</dbReference>
<dbReference type="PANTHER" id="PTHR33164:SF57">
    <property type="entry name" value="MARR-FAMILY TRANSCRIPTIONAL REGULATOR"/>
    <property type="match status" value="1"/>
</dbReference>
<evidence type="ECO:0000313" key="3">
    <source>
        <dbReference type="EMBL" id="QDH23805.1"/>
    </source>
</evidence>
<sequence>MQSNVSNGILNNWLELANIGAAINHRLEEALKEEPGLSLNEFYVLHFLSLNDEKKLRLQQLQERVGLSQSALSRLVVRMEAPRCGALRRNVCEDDRRGVYTEMTELGADKLERGRRIVEQVLEAAVRSGELPAELQSFMSRGAVGNAGSEGNAGNAE</sequence>
<dbReference type="Proteomes" id="UP000316968">
    <property type="component" value="Chromosome"/>
</dbReference>
<evidence type="ECO:0000259" key="2">
    <source>
        <dbReference type="SMART" id="SM00347"/>
    </source>
</evidence>
<dbReference type="InterPro" id="IPR036390">
    <property type="entry name" value="WH_DNA-bd_sf"/>
</dbReference>
<reference evidence="3 4" key="1">
    <citation type="submission" date="2019-06" db="EMBL/GenBank/DDBJ databases">
        <title>Saccharibacillus brassicae sp. nov., an endophytic bacterium isolated from Chinese cabbage seeds (Brassica pekinensis).</title>
        <authorList>
            <person name="Jiang L."/>
            <person name="Lee J."/>
            <person name="Kim S.W."/>
        </authorList>
    </citation>
    <scope>NUCLEOTIDE SEQUENCE [LARGE SCALE GENOMIC DNA]</scope>
    <source>
        <strain evidence="4">KCTC 43072 / ATSA2</strain>
    </source>
</reference>
<dbReference type="Pfam" id="PF12802">
    <property type="entry name" value="MarR_2"/>
    <property type="match status" value="1"/>
</dbReference>
<feature type="domain" description="HTH marR-type" evidence="2">
    <location>
        <begin position="30"/>
        <end position="134"/>
    </location>
</feature>
<evidence type="ECO:0000256" key="1">
    <source>
        <dbReference type="ARBA" id="ARBA00023125"/>
    </source>
</evidence>
<dbReference type="GO" id="GO:0006950">
    <property type="term" value="P:response to stress"/>
    <property type="evidence" value="ECO:0007669"/>
    <property type="project" value="TreeGrafter"/>
</dbReference>
<protein>
    <submittedName>
        <fullName evidence="3">MarR family transcriptional regulator</fullName>
    </submittedName>
</protein>
<dbReference type="InterPro" id="IPR039422">
    <property type="entry name" value="MarR/SlyA-like"/>
</dbReference>